<evidence type="ECO:0000256" key="1">
    <source>
        <dbReference type="ARBA" id="ARBA00093462"/>
    </source>
</evidence>
<protein>
    <submittedName>
        <fullName evidence="5">DnaD and phage-associated domain-containing protein</fullName>
    </submittedName>
</protein>
<feature type="domain" description="DnaD N-terminal" evidence="4">
    <location>
        <begin position="17"/>
        <end position="115"/>
    </location>
</feature>
<evidence type="ECO:0000313" key="6">
    <source>
        <dbReference type="Proteomes" id="UP000004080"/>
    </source>
</evidence>
<dbReference type="InterPro" id="IPR036390">
    <property type="entry name" value="WH_DNA-bd_sf"/>
</dbReference>
<dbReference type="eggNOG" id="COG3935">
    <property type="taxonomic scope" value="Bacteria"/>
</dbReference>
<feature type="region of interest" description="Disordered" evidence="2">
    <location>
        <begin position="210"/>
        <end position="237"/>
    </location>
</feature>
<name>I8UIA7_9BACL</name>
<comment type="caution">
    <text evidence="5">The sequence shown here is derived from an EMBL/GenBank/DDBJ whole genome shotgun (WGS) entry which is preliminary data.</text>
</comment>
<evidence type="ECO:0000313" key="5">
    <source>
        <dbReference type="EMBL" id="EIT86625.1"/>
    </source>
</evidence>
<dbReference type="PANTHER" id="PTHR37293">
    <property type="entry name" value="PHAGE REPLICATION PROTEIN-RELATED"/>
    <property type="match status" value="1"/>
</dbReference>
<evidence type="ECO:0000259" key="3">
    <source>
        <dbReference type="Pfam" id="PF07261"/>
    </source>
</evidence>
<gene>
    <name evidence="5" type="ORF">A374_03604</name>
</gene>
<dbReference type="PATRIC" id="fig|1196324.3.peg.729"/>
<evidence type="ECO:0000259" key="4">
    <source>
        <dbReference type="Pfam" id="PF21984"/>
    </source>
</evidence>
<dbReference type="AlphaFoldDB" id="I8UIA7"/>
<dbReference type="InterPro" id="IPR036388">
    <property type="entry name" value="WH-like_DNA-bd_sf"/>
</dbReference>
<reference evidence="5 6" key="1">
    <citation type="journal article" date="2012" name="J. Bacteriol.">
        <title>Genome of Bacillus macauensis ZFHKF-1, a Long-Chain-Forming Bacterium.</title>
        <authorList>
            <person name="Cai L."/>
            <person name="Zhang T."/>
        </authorList>
    </citation>
    <scope>NUCLEOTIDE SEQUENCE [LARGE SCALE GENOMIC DNA]</scope>
    <source>
        <strain evidence="5 6">ZFHKF-1</strain>
    </source>
</reference>
<dbReference type="InterPro" id="IPR006343">
    <property type="entry name" value="DnaB/C_C"/>
</dbReference>
<dbReference type="InterPro" id="IPR034829">
    <property type="entry name" value="DnaD-like_sf"/>
</dbReference>
<comment type="similarity">
    <text evidence="1">Belongs to the DnaB/DnaD family.</text>
</comment>
<organism evidence="5 6">
    <name type="scientific">Fictibacillus macauensis ZFHKF-1</name>
    <dbReference type="NCBI Taxonomy" id="1196324"/>
    <lineage>
        <taxon>Bacteria</taxon>
        <taxon>Bacillati</taxon>
        <taxon>Bacillota</taxon>
        <taxon>Bacilli</taxon>
        <taxon>Bacillales</taxon>
        <taxon>Fictibacillaceae</taxon>
        <taxon>Fictibacillus</taxon>
    </lineage>
</organism>
<proteinExistence type="inferred from homology"/>
<dbReference type="NCBIfam" id="TIGR01446">
    <property type="entry name" value="DnaD_dom"/>
    <property type="match status" value="1"/>
</dbReference>
<dbReference type="RefSeq" id="WP_007200820.1">
    <property type="nucleotide sequence ID" value="NZ_AKKV01000020.1"/>
</dbReference>
<dbReference type="Proteomes" id="UP000004080">
    <property type="component" value="Unassembled WGS sequence"/>
</dbReference>
<dbReference type="Gene3D" id="1.10.10.10">
    <property type="entry name" value="Winged helix-like DNA-binding domain superfamily/Winged helix DNA-binding domain"/>
    <property type="match status" value="1"/>
</dbReference>
<dbReference type="EMBL" id="AKKV01000020">
    <property type="protein sequence ID" value="EIT86625.1"/>
    <property type="molecule type" value="Genomic_DNA"/>
</dbReference>
<dbReference type="Pfam" id="PF21984">
    <property type="entry name" value="DnaD_N"/>
    <property type="match status" value="1"/>
</dbReference>
<dbReference type="SUPFAM" id="SSF46785">
    <property type="entry name" value="Winged helix' DNA-binding domain"/>
    <property type="match status" value="1"/>
</dbReference>
<dbReference type="InterPro" id="IPR053162">
    <property type="entry name" value="DnaD"/>
</dbReference>
<accession>I8UIA7</accession>
<feature type="domain" description="DnaB/C C-terminal" evidence="3">
    <location>
        <begin position="132"/>
        <end position="203"/>
    </location>
</feature>
<dbReference type="Gene3D" id="1.10.10.630">
    <property type="entry name" value="DnaD domain-like"/>
    <property type="match status" value="1"/>
</dbReference>
<evidence type="ECO:0000256" key="2">
    <source>
        <dbReference type="SAM" id="MobiDB-lite"/>
    </source>
</evidence>
<dbReference type="InterPro" id="IPR053843">
    <property type="entry name" value="DnaD_N"/>
</dbReference>
<dbReference type="PANTHER" id="PTHR37293:SF6">
    <property type="entry name" value="DNA REPLICATION PROTEIN DNAD"/>
    <property type="match status" value="1"/>
</dbReference>
<dbReference type="STRING" id="1196324.A374_03604"/>
<sequence length="237" mass="27626">MEKAILFKWLSAGTISIPHVLFQHYRDIGLEDDECMLLLHVHTFIESKNPFPTPEQLAERMSLSSSRCIVLLRKLVQHGYLQIQQYEEKENHMYYEAYSLNALWEKLVDHLSQETASNAQEAQLAQESNLYTIYEGEFGRPLSPMECETLKIWLDQDHHSPELITAALKEAVITGKVNFRYIDRILFEWKKNNVTTAQQAREHGEKFRNYQGKKAVRSDSAPPQQPISAPMYNWLDQ</sequence>
<dbReference type="SUPFAM" id="SSF158499">
    <property type="entry name" value="DnaD domain-like"/>
    <property type="match status" value="1"/>
</dbReference>
<dbReference type="OrthoDB" id="9770238at2"/>
<keyword evidence="6" id="KW-1185">Reference proteome</keyword>
<dbReference type="Pfam" id="PF07261">
    <property type="entry name" value="DnaB_2"/>
    <property type="match status" value="1"/>
</dbReference>